<dbReference type="RefSeq" id="XP_010910549.2">
    <property type="nucleotide sequence ID" value="XM_010912247.3"/>
</dbReference>
<evidence type="ECO:0000256" key="1">
    <source>
        <dbReference type="ARBA" id="ARBA00004123"/>
    </source>
</evidence>
<comment type="function">
    <text evidence="6">Transcriptional repressor that regulates multiple aspects of plant growth and development.</text>
</comment>
<dbReference type="GO" id="GO:0045892">
    <property type="term" value="P:negative regulation of DNA-templated transcription"/>
    <property type="evidence" value="ECO:0007669"/>
    <property type="project" value="UniProtKB-UniRule"/>
</dbReference>
<organism evidence="9 10">
    <name type="scientific">Elaeis guineensis var. tenera</name>
    <name type="common">Oil palm</name>
    <dbReference type="NCBI Taxonomy" id="51953"/>
    <lineage>
        <taxon>Eukaryota</taxon>
        <taxon>Viridiplantae</taxon>
        <taxon>Streptophyta</taxon>
        <taxon>Embryophyta</taxon>
        <taxon>Tracheophyta</taxon>
        <taxon>Spermatophyta</taxon>
        <taxon>Magnoliopsida</taxon>
        <taxon>Liliopsida</taxon>
        <taxon>Arecaceae</taxon>
        <taxon>Arecoideae</taxon>
        <taxon>Cocoseae</taxon>
        <taxon>Elaeidinae</taxon>
        <taxon>Elaeis</taxon>
    </lineage>
</organism>
<keyword evidence="3 6" id="KW-0805">Transcription regulation</keyword>
<feature type="domain" description="OVATE" evidence="8">
    <location>
        <begin position="295"/>
        <end position="354"/>
    </location>
</feature>
<dbReference type="InterPro" id="IPR038933">
    <property type="entry name" value="Ovate"/>
</dbReference>
<feature type="region of interest" description="Disordered" evidence="7">
    <location>
        <begin position="164"/>
        <end position="210"/>
    </location>
</feature>
<evidence type="ECO:0000259" key="8">
    <source>
        <dbReference type="PROSITE" id="PS51754"/>
    </source>
</evidence>
<keyword evidence="4 6" id="KW-0804">Transcription</keyword>
<evidence type="ECO:0000256" key="3">
    <source>
        <dbReference type="ARBA" id="ARBA00023015"/>
    </source>
</evidence>
<evidence type="ECO:0000256" key="5">
    <source>
        <dbReference type="ARBA" id="ARBA00023242"/>
    </source>
</evidence>
<evidence type="ECO:0000256" key="7">
    <source>
        <dbReference type="SAM" id="MobiDB-lite"/>
    </source>
</evidence>
<comment type="subcellular location">
    <subcellularLocation>
        <location evidence="1 6">Nucleus</location>
    </subcellularLocation>
</comment>
<dbReference type="InterPro" id="IPR006458">
    <property type="entry name" value="Ovate_C"/>
</dbReference>
<dbReference type="InParanoid" id="A0A6I9QJG9"/>
<dbReference type="NCBIfam" id="TIGR01568">
    <property type="entry name" value="A_thal_3678"/>
    <property type="match status" value="1"/>
</dbReference>
<dbReference type="AlphaFoldDB" id="A0A6I9QJG9"/>
<keyword evidence="2 6" id="KW-0678">Repressor</keyword>
<keyword evidence="5 6" id="KW-0539">Nucleus</keyword>
<dbReference type="Proteomes" id="UP000504607">
    <property type="component" value="Unplaced"/>
</dbReference>
<keyword evidence="9" id="KW-1185">Reference proteome</keyword>
<dbReference type="PANTHER" id="PTHR33057">
    <property type="entry name" value="TRANSCRIPTION REPRESSOR OFP7-RELATED"/>
    <property type="match status" value="1"/>
</dbReference>
<evidence type="ECO:0000256" key="2">
    <source>
        <dbReference type="ARBA" id="ARBA00022491"/>
    </source>
</evidence>
<sequence>MLARSCQRSFSFLLSLLLPMAKRFRLRLSRIIPSFQSCRSKDDAGVTVTNPAFRLSPVNRKAFDIDFPPPMPPLSTPSFLRRPHPPFVFGPACGCLPSRRGCRFSPTDDRETPAYLWRKEEKWHVVAYADGYGVGRYDFPSSPRRKIDSDDGCDILLPAAMAKARQREGKLRRRRRRWETKRSSRSRAQVSTSSADSPWFSSEGDKENDEWEDDYFDEEEGDGETETLVSSTDCSSDHVLRRRRIRRRRPREVVKCCYYPSPERTAAAVLRKLVPCGAVAATAAAKGKVRESFAVVKRSEDPRADFRQSMAEMVVEKEMYDAGDLEQLLRCFLSLNSRHHHGAIVAAFSDIWEALFSATATPAAAPAVLKN</sequence>
<evidence type="ECO:0000256" key="4">
    <source>
        <dbReference type="ARBA" id="ARBA00023163"/>
    </source>
</evidence>
<evidence type="ECO:0000313" key="10">
    <source>
        <dbReference type="RefSeq" id="XP_010910549.2"/>
    </source>
</evidence>
<name>A0A6I9QJG9_ELAGV</name>
<reference evidence="10" key="1">
    <citation type="submission" date="2025-08" db="UniProtKB">
        <authorList>
            <consortium name="RefSeq"/>
        </authorList>
    </citation>
    <scope>IDENTIFICATION</scope>
</reference>
<gene>
    <name evidence="10" type="primary">LOC105036483</name>
</gene>
<protein>
    <recommendedName>
        <fullName evidence="6">Transcription repressor</fullName>
    </recommendedName>
    <alternativeName>
        <fullName evidence="6">Ovate family protein</fullName>
    </alternativeName>
</protein>
<feature type="compositionally biased region" description="Basic residues" evidence="7">
    <location>
        <begin position="170"/>
        <end position="185"/>
    </location>
</feature>
<dbReference type="Pfam" id="PF04844">
    <property type="entry name" value="Ovate"/>
    <property type="match status" value="1"/>
</dbReference>
<dbReference type="OrthoDB" id="1928390at2759"/>
<dbReference type="PANTHER" id="PTHR33057:SF224">
    <property type="entry name" value="TRANSCRIPTION REPRESSOR"/>
    <property type="match status" value="1"/>
</dbReference>
<evidence type="ECO:0000313" key="9">
    <source>
        <dbReference type="Proteomes" id="UP000504607"/>
    </source>
</evidence>
<evidence type="ECO:0000256" key="6">
    <source>
        <dbReference type="RuleBase" id="RU367028"/>
    </source>
</evidence>
<dbReference type="PROSITE" id="PS51754">
    <property type="entry name" value="OVATE"/>
    <property type="match status" value="1"/>
</dbReference>
<dbReference type="GO" id="GO:0005634">
    <property type="term" value="C:nucleus"/>
    <property type="evidence" value="ECO:0007669"/>
    <property type="project" value="UniProtKB-SubCell"/>
</dbReference>
<proteinExistence type="predicted"/>
<accession>A0A6I9QJG9</accession>